<dbReference type="PANTHER" id="PTHR10907:SF47">
    <property type="entry name" value="REGUCALCIN"/>
    <property type="match status" value="1"/>
</dbReference>
<dbReference type="SUPFAM" id="SSF63829">
    <property type="entry name" value="Calcium-dependent phosphotriesterase"/>
    <property type="match status" value="1"/>
</dbReference>
<dbReference type="Gene3D" id="2.120.10.30">
    <property type="entry name" value="TolB, C-terminal domain"/>
    <property type="match status" value="1"/>
</dbReference>
<dbReference type="Pfam" id="PF08450">
    <property type="entry name" value="SGL"/>
    <property type="match status" value="1"/>
</dbReference>
<feature type="active site" description="Proton donor/acceptor" evidence="2">
    <location>
        <position position="211"/>
    </location>
</feature>
<evidence type="ECO:0000256" key="1">
    <source>
        <dbReference type="ARBA" id="ARBA00008853"/>
    </source>
</evidence>
<feature type="binding site" evidence="3">
    <location>
        <position position="31"/>
    </location>
    <ligand>
        <name>a divalent metal cation</name>
        <dbReference type="ChEBI" id="CHEBI:60240"/>
    </ligand>
</feature>
<accession>A0A1H4JZ64</accession>
<feature type="domain" description="SMP-30/Gluconolactonase/LRE-like region" evidence="4">
    <location>
        <begin position="29"/>
        <end position="270"/>
    </location>
</feature>
<dbReference type="EMBL" id="FNSL01000001">
    <property type="protein sequence ID" value="SEB51138.1"/>
    <property type="molecule type" value="Genomic_DNA"/>
</dbReference>
<comment type="cofactor">
    <cofactor evidence="3">
        <name>Zn(2+)</name>
        <dbReference type="ChEBI" id="CHEBI:29105"/>
    </cofactor>
    <text evidence="3">Binds 1 divalent metal cation per subunit.</text>
</comment>
<dbReference type="GO" id="GO:0019853">
    <property type="term" value="P:L-ascorbic acid biosynthetic process"/>
    <property type="evidence" value="ECO:0007669"/>
    <property type="project" value="TreeGrafter"/>
</dbReference>
<comment type="similarity">
    <text evidence="1">Belongs to the SMP-30/CGR1 family.</text>
</comment>
<reference evidence="6" key="1">
    <citation type="submission" date="2016-10" db="EMBL/GenBank/DDBJ databases">
        <authorList>
            <person name="Varghese N."/>
            <person name="Submissions S."/>
        </authorList>
    </citation>
    <scope>NUCLEOTIDE SEQUENCE [LARGE SCALE GENOMIC DNA]</scope>
    <source>
        <strain evidence="6">ES.061</strain>
    </source>
</reference>
<dbReference type="InterPro" id="IPR005511">
    <property type="entry name" value="SMP-30"/>
</dbReference>
<dbReference type="GO" id="GO:0005509">
    <property type="term" value="F:calcium ion binding"/>
    <property type="evidence" value="ECO:0007669"/>
    <property type="project" value="TreeGrafter"/>
</dbReference>
<protein>
    <submittedName>
        <fullName evidence="5">Sugar lactone lactonase YvrE</fullName>
    </submittedName>
</protein>
<organism evidence="5 6">
    <name type="scientific">Nitratireductor aquibiodomus</name>
    <dbReference type="NCBI Taxonomy" id="204799"/>
    <lineage>
        <taxon>Bacteria</taxon>
        <taxon>Pseudomonadati</taxon>
        <taxon>Pseudomonadota</taxon>
        <taxon>Alphaproteobacteria</taxon>
        <taxon>Hyphomicrobiales</taxon>
        <taxon>Phyllobacteriaceae</taxon>
        <taxon>Nitratireductor</taxon>
    </lineage>
</organism>
<feature type="binding site" evidence="3">
    <location>
        <position position="116"/>
    </location>
    <ligand>
        <name>substrate</name>
    </ligand>
</feature>
<evidence type="ECO:0000313" key="6">
    <source>
        <dbReference type="Proteomes" id="UP000199064"/>
    </source>
</evidence>
<keyword evidence="3" id="KW-0862">Zinc</keyword>
<sequence length="305" mass="32803">MAAIVRDYEGGKPVAREVWTRLEGERCVLGEGPTYDRHSDTVWWFDILEKALFEHCFADGVTRRHILPELSSALARVDDNRQLLVTESGLYLRNVADGSLSLHRPLEADNLQTRSNDSRVHPSGAFWIGTMGKNAEEGAGSIYWYRRGEVRRLYSGITVTNAICFSPDGSVGYFTDTPTLQIMQVSLDPQTGLPVGEPSPFAAPSRDGEPDGAVIDAEGNLWVARWGGNGVEVYSPGGLLLRKIDLPAALTTCPAFVGPQADKLLVTSASIGVDPDSSDAASAGGVFMSDLGAPAGKLEPDVLID</sequence>
<evidence type="ECO:0000313" key="5">
    <source>
        <dbReference type="EMBL" id="SEB51138.1"/>
    </source>
</evidence>
<evidence type="ECO:0000256" key="2">
    <source>
        <dbReference type="PIRSR" id="PIRSR605511-1"/>
    </source>
</evidence>
<dbReference type="InterPro" id="IPR011042">
    <property type="entry name" value="6-blade_b-propeller_TolB-like"/>
</dbReference>
<dbReference type="GO" id="GO:0004341">
    <property type="term" value="F:gluconolactonase activity"/>
    <property type="evidence" value="ECO:0007669"/>
    <property type="project" value="TreeGrafter"/>
</dbReference>
<keyword evidence="3" id="KW-0479">Metal-binding</keyword>
<dbReference type="PANTHER" id="PTHR10907">
    <property type="entry name" value="REGUCALCIN"/>
    <property type="match status" value="1"/>
</dbReference>
<evidence type="ECO:0000256" key="3">
    <source>
        <dbReference type="PIRSR" id="PIRSR605511-2"/>
    </source>
</evidence>
<feature type="binding site" evidence="3">
    <location>
        <position position="161"/>
    </location>
    <ligand>
        <name>a divalent metal cation</name>
        <dbReference type="ChEBI" id="CHEBI:60240"/>
    </ligand>
</feature>
<name>A0A1H4JZ64_9HYPH</name>
<dbReference type="RefSeq" id="WP_090328386.1">
    <property type="nucleotide sequence ID" value="NZ_FNSL01000001.1"/>
</dbReference>
<feature type="binding site" evidence="3">
    <location>
        <position position="114"/>
    </location>
    <ligand>
        <name>substrate</name>
    </ligand>
</feature>
<feature type="binding site" evidence="3">
    <location>
        <position position="211"/>
    </location>
    <ligand>
        <name>a divalent metal cation</name>
        <dbReference type="ChEBI" id="CHEBI:60240"/>
    </ligand>
</feature>
<dbReference type="Proteomes" id="UP000199064">
    <property type="component" value="Unassembled WGS sequence"/>
</dbReference>
<dbReference type="PRINTS" id="PR01790">
    <property type="entry name" value="SMP30FAMILY"/>
</dbReference>
<dbReference type="InterPro" id="IPR013658">
    <property type="entry name" value="SGL"/>
</dbReference>
<dbReference type="AlphaFoldDB" id="A0A1H4JZ64"/>
<keyword evidence="6" id="KW-1185">Reference proteome</keyword>
<proteinExistence type="inferred from homology"/>
<evidence type="ECO:0000259" key="4">
    <source>
        <dbReference type="Pfam" id="PF08450"/>
    </source>
</evidence>
<gene>
    <name evidence="5" type="ORF">SAMN05216452_1791</name>
</gene>